<dbReference type="PANTHER" id="PTHR13316:SF0">
    <property type="entry name" value="ZINC FINGER CCHC DOMAIN-CONTAINING PROTEIN 8"/>
    <property type="match status" value="1"/>
</dbReference>
<dbReference type="InterPro" id="IPR006568">
    <property type="entry name" value="PSP_pro-rich"/>
</dbReference>
<evidence type="ECO:0000256" key="2">
    <source>
        <dbReference type="ARBA" id="ARBA00022723"/>
    </source>
</evidence>
<keyword evidence="9" id="KW-1185">Reference proteome</keyword>
<dbReference type="PANTHER" id="PTHR13316">
    <property type="entry name" value="ZINC FINGER, CCHC DOMAIN CONTAINING 8"/>
    <property type="match status" value="1"/>
</dbReference>
<keyword evidence="6" id="KW-0175">Coiled coil</keyword>
<reference evidence="8 9" key="1">
    <citation type="journal article" date="2024" name="Insects">
        <title>An Improved Chromosome-Level Genome Assembly of the Firefly Pyrocoelia pectoralis.</title>
        <authorList>
            <person name="Fu X."/>
            <person name="Meyer-Rochow V.B."/>
            <person name="Ballantyne L."/>
            <person name="Zhu X."/>
        </authorList>
    </citation>
    <scope>NUCLEOTIDE SEQUENCE [LARGE SCALE GENOMIC DNA]</scope>
    <source>
        <strain evidence="8">XCY_ONT2</strain>
    </source>
</reference>
<keyword evidence="3" id="KW-0863">Zinc-finger</keyword>
<feature type="domain" description="PSP proline-rich" evidence="7">
    <location>
        <begin position="350"/>
        <end position="403"/>
    </location>
</feature>
<sequence length="653" mass="74867">MENSNKKVHNTSQETVIELSDDDCVLDISCGSEDIQFLEPSNNTPLHEVITTSQSYDSGVEFISQSSDVASQDIIEPDIDSVIPPHESDVHSQEANDTTIVIDVIDSVSQDSKDAIILVDEKEEVTSHETNTDKQRLLQLEEEVQQLKAANESLKLKTCSCHNTQDALITIRFDTLSSFITYKEKICKLFDEYVNLERDEQENNLLIRIYNDRTINANEWVVIDELEATLPLEDTLPLDKRKKRRKRKLSLEECDNLKDMFILDTTPSLTTKNSLRYESKFDIVSFTNKNDEGIPKGTSNMCFNCDGAHNLRDCTQPKNHFKINAARQKFKPQNKTNFYMRYHLKCDQRFEDFKPGKISSKLQEALGLRYNQLPEHIYRMRKLGYPPGWFNEFIASKESNLVLFDFNGKDASEQKKMVQDLDVNKIIDYHGFNVPLQKGFKDEHRLYDSPPYSKELSKSKMMTFLNKFNKDNLNSCDMEIDNVSSDKEVEVLNVLKEDKPDPVHVATSPTLVELEKEKEKLLEQLTEDVNSNSFIESKNDISNAKKDVVIIDEIRSIEPDSTIQSEINGTVMEDDSKIEKLCDSPILKTIKTSYFGTPILKSASPFSHLPHSDNFTKNVSDIINFENLPNSTGKYEQMVGVIEKVRKTLNNKK</sequence>
<dbReference type="AlphaFoldDB" id="A0AAN7VEV9"/>
<dbReference type="SMART" id="SM00581">
    <property type="entry name" value="PSP"/>
    <property type="match status" value="1"/>
</dbReference>
<dbReference type="GO" id="GO:0008270">
    <property type="term" value="F:zinc ion binding"/>
    <property type="evidence" value="ECO:0007669"/>
    <property type="project" value="UniProtKB-KW"/>
</dbReference>
<evidence type="ECO:0000256" key="3">
    <source>
        <dbReference type="ARBA" id="ARBA00022771"/>
    </source>
</evidence>
<comment type="subcellular location">
    <subcellularLocation>
        <location evidence="1">Nucleus</location>
    </subcellularLocation>
</comment>
<dbReference type="GO" id="GO:0003723">
    <property type="term" value="F:RNA binding"/>
    <property type="evidence" value="ECO:0007669"/>
    <property type="project" value="TreeGrafter"/>
</dbReference>
<protein>
    <recommendedName>
        <fullName evidence="7">PSP proline-rich domain-containing protein</fullName>
    </recommendedName>
</protein>
<dbReference type="EMBL" id="JAVRBK010000004">
    <property type="protein sequence ID" value="KAK5644889.1"/>
    <property type="molecule type" value="Genomic_DNA"/>
</dbReference>
<evidence type="ECO:0000256" key="5">
    <source>
        <dbReference type="ARBA" id="ARBA00023242"/>
    </source>
</evidence>
<proteinExistence type="predicted"/>
<dbReference type="Pfam" id="PF04046">
    <property type="entry name" value="PSP"/>
    <property type="match status" value="1"/>
</dbReference>
<evidence type="ECO:0000256" key="4">
    <source>
        <dbReference type="ARBA" id="ARBA00022833"/>
    </source>
</evidence>
<name>A0AAN7VEV9_9COLE</name>
<gene>
    <name evidence="8" type="ORF">RI129_006189</name>
</gene>
<comment type="caution">
    <text evidence="8">The sequence shown here is derived from an EMBL/GenBank/DDBJ whole genome shotgun (WGS) entry which is preliminary data.</text>
</comment>
<dbReference type="InterPro" id="IPR052115">
    <property type="entry name" value="NEXT_complex_subunit_ZCCHC8"/>
</dbReference>
<evidence type="ECO:0000256" key="1">
    <source>
        <dbReference type="ARBA" id="ARBA00004123"/>
    </source>
</evidence>
<feature type="coiled-coil region" evidence="6">
    <location>
        <begin position="130"/>
        <end position="157"/>
    </location>
</feature>
<evidence type="ECO:0000313" key="9">
    <source>
        <dbReference type="Proteomes" id="UP001329430"/>
    </source>
</evidence>
<evidence type="ECO:0000313" key="8">
    <source>
        <dbReference type="EMBL" id="KAK5644889.1"/>
    </source>
</evidence>
<keyword evidence="4" id="KW-0862">Zinc</keyword>
<dbReference type="GO" id="GO:0071013">
    <property type="term" value="C:catalytic step 2 spliceosome"/>
    <property type="evidence" value="ECO:0007669"/>
    <property type="project" value="TreeGrafter"/>
</dbReference>
<evidence type="ECO:0000256" key="6">
    <source>
        <dbReference type="SAM" id="Coils"/>
    </source>
</evidence>
<keyword evidence="5" id="KW-0539">Nucleus</keyword>
<dbReference type="Proteomes" id="UP001329430">
    <property type="component" value="Chromosome 4"/>
</dbReference>
<keyword evidence="2" id="KW-0479">Metal-binding</keyword>
<accession>A0AAN7VEV9</accession>
<evidence type="ECO:0000259" key="7">
    <source>
        <dbReference type="SMART" id="SM00581"/>
    </source>
</evidence>
<organism evidence="8 9">
    <name type="scientific">Pyrocoelia pectoralis</name>
    <dbReference type="NCBI Taxonomy" id="417401"/>
    <lineage>
        <taxon>Eukaryota</taxon>
        <taxon>Metazoa</taxon>
        <taxon>Ecdysozoa</taxon>
        <taxon>Arthropoda</taxon>
        <taxon>Hexapoda</taxon>
        <taxon>Insecta</taxon>
        <taxon>Pterygota</taxon>
        <taxon>Neoptera</taxon>
        <taxon>Endopterygota</taxon>
        <taxon>Coleoptera</taxon>
        <taxon>Polyphaga</taxon>
        <taxon>Elateriformia</taxon>
        <taxon>Elateroidea</taxon>
        <taxon>Lampyridae</taxon>
        <taxon>Lampyrinae</taxon>
        <taxon>Pyrocoelia</taxon>
    </lineage>
</organism>